<organism evidence="1 2">
    <name type="scientific">Duncaniella muris</name>
    <dbReference type="NCBI Taxonomy" id="2094150"/>
    <lineage>
        <taxon>Bacteria</taxon>
        <taxon>Pseudomonadati</taxon>
        <taxon>Bacteroidota</taxon>
        <taxon>Bacteroidia</taxon>
        <taxon>Bacteroidales</taxon>
        <taxon>Muribaculaceae</taxon>
        <taxon>Duncaniella</taxon>
    </lineage>
</organism>
<dbReference type="RefSeq" id="WP_107032420.1">
    <property type="nucleotide sequence ID" value="NZ_CAOSXA010000025.1"/>
</dbReference>
<name>A0A2V1IJN5_9BACT</name>
<comment type="caution">
    <text evidence="1">The sequence shown here is derived from an EMBL/GenBank/DDBJ whole genome shotgun (WGS) entry which is preliminary data.</text>
</comment>
<sequence>MKYARIISGLAARLGLSIEKAMEIFYGSATFQLIEKGIADLHARSEIYLVDELILELSAAKNQSNACR</sequence>
<accession>A0A2V1IJN5</accession>
<evidence type="ECO:0000313" key="2">
    <source>
        <dbReference type="Proteomes" id="UP000244905"/>
    </source>
</evidence>
<dbReference type="EMBL" id="PUEC01000016">
    <property type="protein sequence ID" value="PWB02040.1"/>
    <property type="molecule type" value="Genomic_DNA"/>
</dbReference>
<dbReference type="AlphaFoldDB" id="A0A2V1IJN5"/>
<keyword evidence="2" id="KW-1185">Reference proteome</keyword>
<gene>
    <name evidence="1" type="ORF">C5O23_07990</name>
</gene>
<reference evidence="2" key="1">
    <citation type="submission" date="2018-02" db="EMBL/GenBank/DDBJ databases">
        <authorList>
            <person name="Clavel T."/>
            <person name="Strowig T."/>
        </authorList>
    </citation>
    <scope>NUCLEOTIDE SEQUENCE [LARGE SCALE GENOMIC DNA]</scope>
    <source>
        <strain evidence="2">DSM 103720</strain>
    </source>
</reference>
<dbReference type="Proteomes" id="UP000244905">
    <property type="component" value="Unassembled WGS sequence"/>
</dbReference>
<proteinExistence type="predicted"/>
<evidence type="ECO:0000313" key="1">
    <source>
        <dbReference type="EMBL" id="PWB02040.1"/>
    </source>
</evidence>
<protein>
    <submittedName>
        <fullName evidence="1">DUF3791 domain-containing protein</fullName>
    </submittedName>
</protein>